<dbReference type="Proteomes" id="UP000041254">
    <property type="component" value="Unassembled WGS sequence"/>
</dbReference>
<dbReference type="SMART" id="SM00645">
    <property type="entry name" value="Pept_C1"/>
    <property type="match status" value="1"/>
</dbReference>
<dbReference type="Pfam" id="PF00112">
    <property type="entry name" value="Peptidase_C1"/>
    <property type="match status" value="1"/>
</dbReference>
<feature type="domain" description="Peptidase C1A papain C-terminal" evidence="4">
    <location>
        <begin position="72"/>
        <end position="304"/>
    </location>
</feature>
<dbReference type="OrthoDB" id="190265at2759"/>
<comment type="similarity">
    <text evidence="1">Belongs to the peptidase C1 family.</text>
</comment>
<evidence type="ECO:0000256" key="3">
    <source>
        <dbReference type="SAM" id="SignalP"/>
    </source>
</evidence>
<gene>
    <name evidence="5" type="ORF">Vbra_14248</name>
</gene>
<dbReference type="PRINTS" id="PR00705">
    <property type="entry name" value="PAPAIN"/>
</dbReference>
<dbReference type="PANTHER" id="PTHR12411">
    <property type="entry name" value="CYSTEINE PROTEASE FAMILY C1-RELATED"/>
    <property type="match status" value="1"/>
</dbReference>
<dbReference type="InterPro" id="IPR038765">
    <property type="entry name" value="Papain-like_cys_pep_sf"/>
</dbReference>
<dbReference type="EMBL" id="CDMY01000357">
    <property type="protein sequence ID" value="CEM05393.1"/>
    <property type="molecule type" value="Genomic_DNA"/>
</dbReference>
<dbReference type="SUPFAM" id="SSF54001">
    <property type="entry name" value="Cysteine proteinases"/>
    <property type="match status" value="1"/>
</dbReference>
<keyword evidence="6" id="KW-1185">Reference proteome</keyword>
<evidence type="ECO:0000313" key="6">
    <source>
        <dbReference type="Proteomes" id="UP000041254"/>
    </source>
</evidence>
<dbReference type="VEuPathDB" id="CryptoDB:Vbra_14248"/>
<dbReference type="Gene3D" id="3.90.70.10">
    <property type="entry name" value="Cysteine proteinases"/>
    <property type="match status" value="1"/>
</dbReference>
<proteinExistence type="inferred from homology"/>
<sequence>MALRLCLLVLVGVVLGVSGSHTAAKGMQGAPRPAGTRKYGCFNPNYRMPERSTLPQMVLSTPPHVYMMAEELPKTWDWRNVSGSNFITKDLNQHIPVYCGSCWAHGTMSALADRIKIKRKAEWPDINLSIQDILNCGEEAGTCWGGTDLGAYKYVADNGIPDDTCQVYEAVDLKCSDKHKCLTCWNPPGPTNCTPQPRYLKYFVTEYGAISGVQAMKAEIYKRGPIACGVDSDPIDDYSGGIVTDPGVEINHIISVVGWGVTDEGEEYWIVRNSWGTYWGERGWFRAKMHTNTVKIEEACSWAVPAWPPTQFVLNSTTSVDEVLFKTHESDRDGRLRGQIEAQLIMA</sequence>
<protein>
    <recommendedName>
        <fullName evidence="4">Peptidase C1A papain C-terminal domain-containing protein</fullName>
    </recommendedName>
</protein>
<dbReference type="InterPro" id="IPR013128">
    <property type="entry name" value="Peptidase_C1A"/>
</dbReference>
<name>A0A0G4F1N5_VITBC</name>
<dbReference type="InParanoid" id="A0A0G4F1N5"/>
<reference evidence="5 6" key="1">
    <citation type="submission" date="2014-11" db="EMBL/GenBank/DDBJ databases">
        <authorList>
            <person name="Zhu J."/>
            <person name="Qi W."/>
            <person name="Song R."/>
        </authorList>
    </citation>
    <scope>NUCLEOTIDE SEQUENCE [LARGE SCALE GENOMIC DNA]</scope>
</reference>
<dbReference type="OMA" id="CDPFNTC"/>
<accession>A0A0G4F1N5</accession>
<feature type="signal peptide" evidence="3">
    <location>
        <begin position="1"/>
        <end position="16"/>
    </location>
</feature>
<dbReference type="PhylomeDB" id="A0A0G4F1N5"/>
<evidence type="ECO:0000259" key="4">
    <source>
        <dbReference type="SMART" id="SM00645"/>
    </source>
</evidence>
<evidence type="ECO:0000256" key="1">
    <source>
        <dbReference type="ARBA" id="ARBA00008455"/>
    </source>
</evidence>
<dbReference type="InterPro" id="IPR000668">
    <property type="entry name" value="Peptidase_C1A_C"/>
</dbReference>
<evidence type="ECO:0000313" key="5">
    <source>
        <dbReference type="EMBL" id="CEM05393.1"/>
    </source>
</evidence>
<dbReference type="GO" id="GO:0006508">
    <property type="term" value="P:proteolysis"/>
    <property type="evidence" value="ECO:0007669"/>
    <property type="project" value="InterPro"/>
</dbReference>
<feature type="chain" id="PRO_5018675066" description="Peptidase C1A papain C-terminal domain-containing protein" evidence="3">
    <location>
        <begin position="17"/>
        <end position="347"/>
    </location>
</feature>
<dbReference type="AlphaFoldDB" id="A0A0G4F1N5"/>
<dbReference type="GO" id="GO:0008234">
    <property type="term" value="F:cysteine-type peptidase activity"/>
    <property type="evidence" value="ECO:0007669"/>
    <property type="project" value="InterPro"/>
</dbReference>
<keyword evidence="3" id="KW-0732">Signal</keyword>
<keyword evidence="2" id="KW-0865">Zymogen</keyword>
<evidence type="ECO:0000256" key="2">
    <source>
        <dbReference type="ARBA" id="ARBA00023145"/>
    </source>
</evidence>
<organism evidence="5 6">
    <name type="scientific">Vitrella brassicaformis (strain CCMP3155)</name>
    <dbReference type="NCBI Taxonomy" id="1169540"/>
    <lineage>
        <taxon>Eukaryota</taxon>
        <taxon>Sar</taxon>
        <taxon>Alveolata</taxon>
        <taxon>Colpodellida</taxon>
        <taxon>Vitrellaceae</taxon>
        <taxon>Vitrella</taxon>
    </lineage>
</organism>
<dbReference type="FunFam" id="3.90.70.10:FF:000117">
    <property type="entry name" value="Probable papain cysteine protease"/>
    <property type="match status" value="1"/>
</dbReference>
<dbReference type="STRING" id="1169540.A0A0G4F1N5"/>